<dbReference type="GO" id="GO:0009166">
    <property type="term" value="P:nucleotide catabolic process"/>
    <property type="evidence" value="ECO:0007669"/>
    <property type="project" value="InterPro"/>
</dbReference>
<name>A0A1V4SQ18_RUMHU</name>
<feature type="transmembrane region" description="Helical" evidence="3">
    <location>
        <begin position="7"/>
        <end position="24"/>
    </location>
</feature>
<dbReference type="SUPFAM" id="SSF56300">
    <property type="entry name" value="Metallo-dependent phosphatases"/>
    <property type="match status" value="1"/>
</dbReference>
<dbReference type="InterPro" id="IPR008334">
    <property type="entry name" value="5'-Nucleotdase_C"/>
</dbReference>
<organism evidence="6 7">
    <name type="scientific">Ruminiclostridium hungatei</name>
    <name type="common">Clostridium hungatei</name>
    <dbReference type="NCBI Taxonomy" id="48256"/>
    <lineage>
        <taxon>Bacteria</taxon>
        <taxon>Bacillati</taxon>
        <taxon>Bacillota</taxon>
        <taxon>Clostridia</taxon>
        <taxon>Eubacteriales</taxon>
        <taxon>Oscillospiraceae</taxon>
        <taxon>Ruminiclostridium</taxon>
    </lineage>
</organism>
<protein>
    <submittedName>
        <fullName evidence="6">Trifunctional nucleotide phosphoesterase protein YfkN</fullName>
    </submittedName>
</protein>
<dbReference type="Pfam" id="PF00149">
    <property type="entry name" value="Metallophos"/>
    <property type="match status" value="1"/>
</dbReference>
<proteinExistence type="inferred from homology"/>
<keyword evidence="7" id="KW-1185">Reference proteome</keyword>
<dbReference type="InterPro" id="IPR029052">
    <property type="entry name" value="Metallo-depent_PP-like"/>
</dbReference>
<keyword evidence="2" id="KW-0378">Hydrolase</keyword>
<dbReference type="EMBL" id="MZGX01000002">
    <property type="protein sequence ID" value="OPX45873.1"/>
    <property type="molecule type" value="Genomic_DNA"/>
</dbReference>
<dbReference type="GO" id="GO:0000166">
    <property type="term" value="F:nucleotide binding"/>
    <property type="evidence" value="ECO:0007669"/>
    <property type="project" value="UniProtKB-KW"/>
</dbReference>
<evidence type="ECO:0000313" key="7">
    <source>
        <dbReference type="Proteomes" id="UP000191554"/>
    </source>
</evidence>
<dbReference type="Pfam" id="PF02872">
    <property type="entry name" value="5_nucleotid_C"/>
    <property type="match status" value="1"/>
</dbReference>
<dbReference type="Gene3D" id="3.90.780.10">
    <property type="entry name" value="5'-Nucleotidase, C-terminal domain"/>
    <property type="match status" value="1"/>
</dbReference>
<keyword evidence="3" id="KW-1133">Transmembrane helix</keyword>
<dbReference type="SUPFAM" id="SSF55816">
    <property type="entry name" value="5'-nucleotidase (syn. UDP-sugar hydrolase), C-terminal domain"/>
    <property type="match status" value="1"/>
</dbReference>
<dbReference type="CDD" id="cd00845">
    <property type="entry name" value="MPP_UshA_N_like"/>
    <property type="match status" value="1"/>
</dbReference>
<dbReference type="InterPro" id="IPR036907">
    <property type="entry name" value="5'-Nucleotdase_C_sf"/>
</dbReference>
<dbReference type="OrthoDB" id="9800780at2"/>
<evidence type="ECO:0000256" key="3">
    <source>
        <dbReference type="SAM" id="Phobius"/>
    </source>
</evidence>
<evidence type="ECO:0000259" key="4">
    <source>
        <dbReference type="Pfam" id="PF00149"/>
    </source>
</evidence>
<dbReference type="Gene3D" id="3.60.21.10">
    <property type="match status" value="1"/>
</dbReference>
<evidence type="ECO:0000259" key="5">
    <source>
        <dbReference type="Pfam" id="PF02872"/>
    </source>
</evidence>
<comment type="similarity">
    <text evidence="2">Belongs to the 5'-nucleotidase family.</text>
</comment>
<keyword evidence="1" id="KW-0732">Signal</keyword>
<reference evidence="6 7" key="1">
    <citation type="submission" date="2017-03" db="EMBL/GenBank/DDBJ databases">
        <title>Genome sequence of Clostridium hungatei DSM 14427.</title>
        <authorList>
            <person name="Poehlein A."/>
            <person name="Daniel R."/>
        </authorList>
    </citation>
    <scope>NUCLEOTIDE SEQUENCE [LARGE SCALE GENOMIC DNA]</scope>
    <source>
        <strain evidence="6 7">DSM 14427</strain>
    </source>
</reference>
<comment type="caution">
    <text evidence="6">The sequence shown here is derived from an EMBL/GenBank/DDBJ whole genome shotgun (WGS) entry which is preliminary data.</text>
</comment>
<sequence>MKKKYTNLIILGLIIIAAAVYLVIKYVSFDQVLLKAGYYDSKITIANTADIHGHMVYDDETGTYYTLDELSTIMGLPLLNSFVKEERAKDKNTLLLDCGDMFHGSNEANIDQGKGVVECVNLMGYNAMVPGNHDFNFGFDRLLQIRSQLNFPILSANIYKDGKQVFDEYKIFEVNGKKIGVFGLTTPFSLNFVHDNSVTFDDPIKCAARVVSELKGKVDAIVLLSHLGDDVDKNLIQKVDGIDLILCGHYHYLYKTAKKVNNTYMAEAGSFTTHLGVAEIYFKGGKVAKIDWKVEATTDRSKEDSELKKVSEAYHTKALKSTQIKVGSSDVVLNGIRTQVRSRETNLANLLTDALRETGGADLTLMNGGGIRESMPKGELNMYQIGKVLPFVNSLVVVEMKGDMIYKALERGLRGYPTVFNGGFLQVSGINYVIDASKMAGERLVSVTKDGVPLDKEKTYKVATNDYLFYGGDGYEEIQKSKLLSTYGLLKDVLGDYIKRKGTVSPVEDGRIKIINERYK</sequence>
<dbReference type="RefSeq" id="WP_080062837.1">
    <property type="nucleotide sequence ID" value="NZ_MZGX01000002.1"/>
</dbReference>
<feature type="domain" description="5'-Nucleotidase C-terminal" evidence="5">
    <location>
        <begin position="326"/>
        <end position="476"/>
    </location>
</feature>
<dbReference type="InterPro" id="IPR004843">
    <property type="entry name" value="Calcineurin-like_PHP"/>
</dbReference>
<dbReference type="GO" id="GO:0030288">
    <property type="term" value="C:outer membrane-bounded periplasmic space"/>
    <property type="evidence" value="ECO:0007669"/>
    <property type="project" value="TreeGrafter"/>
</dbReference>
<dbReference type="PANTHER" id="PTHR11575">
    <property type="entry name" value="5'-NUCLEOTIDASE-RELATED"/>
    <property type="match status" value="1"/>
</dbReference>
<accession>A0A1V4SQ18</accession>
<keyword evidence="3" id="KW-0812">Transmembrane</keyword>
<evidence type="ECO:0000313" key="6">
    <source>
        <dbReference type="EMBL" id="OPX45873.1"/>
    </source>
</evidence>
<gene>
    <name evidence="6" type="primary">yfkN_1</name>
    <name evidence="6" type="ORF">CLHUN_03460</name>
</gene>
<dbReference type="PRINTS" id="PR01607">
    <property type="entry name" value="APYRASEFAMLY"/>
</dbReference>
<dbReference type="InterPro" id="IPR006179">
    <property type="entry name" value="5_nucleotidase/apyrase"/>
</dbReference>
<evidence type="ECO:0000256" key="2">
    <source>
        <dbReference type="RuleBase" id="RU362119"/>
    </source>
</evidence>
<evidence type="ECO:0000256" key="1">
    <source>
        <dbReference type="ARBA" id="ARBA00022729"/>
    </source>
</evidence>
<dbReference type="STRING" id="48256.CLHUN_03460"/>
<keyword evidence="2" id="KW-0547">Nucleotide-binding</keyword>
<dbReference type="GO" id="GO:0016787">
    <property type="term" value="F:hydrolase activity"/>
    <property type="evidence" value="ECO:0007669"/>
    <property type="project" value="UniProtKB-KW"/>
</dbReference>
<feature type="domain" description="Calcineurin-like phosphoesterase" evidence="4">
    <location>
        <begin position="44"/>
        <end position="252"/>
    </location>
</feature>
<dbReference type="Proteomes" id="UP000191554">
    <property type="component" value="Unassembled WGS sequence"/>
</dbReference>
<keyword evidence="3" id="KW-0472">Membrane</keyword>
<dbReference type="PANTHER" id="PTHR11575:SF24">
    <property type="entry name" value="5'-NUCLEOTIDASE"/>
    <property type="match status" value="1"/>
</dbReference>
<dbReference type="AlphaFoldDB" id="A0A1V4SQ18"/>